<evidence type="ECO:0000313" key="3">
    <source>
        <dbReference type="EMBL" id="KAL3800877.1"/>
    </source>
</evidence>
<evidence type="ECO:0008006" key="5">
    <source>
        <dbReference type="Google" id="ProtNLM"/>
    </source>
</evidence>
<dbReference type="Pfam" id="PF03398">
    <property type="entry name" value="Ist1"/>
    <property type="match status" value="1"/>
</dbReference>
<dbReference type="InterPro" id="IPR005061">
    <property type="entry name" value="Ist1"/>
</dbReference>
<sequence length="342" mass="37277">MAIFGGYDELKLKPQLKMAVTRFSIAANKKSALCKQQRREIAMLLDERPPKEEKARIKAEALIRDDDTIEAYEILQLDCELLSERIKLISHGGGACPPDLVECVSTLIWASAVVDVPELVEARKQFRHRYGRNFEEDALRNAGGVVNERVARKLSIQPPSAYLVQVYLEKIADEHGVRWKPSAPLTPEEMSEPTRTPTGTSVLSRGRPSLTVRVKPPATTPPPPFVNEERLKYVPVLPTPSSPNITLPEDIDEDDIFVPGRSKESRGIPPPPLPGVGGGGRRGSGGDGDGGGGRRGSGDESSSQRSDNDDNIIPEISHKGFGGGRADVSYDDLAAKFASLQR</sequence>
<reference evidence="3 4" key="1">
    <citation type="submission" date="2024-10" db="EMBL/GenBank/DDBJ databases">
        <title>Updated reference genomes for cyclostephanoid diatoms.</title>
        <authorList>
            <person name="Roberts W.R."/>
            <person name="Alverson A.J."/>
        </authorList>
    </citation>
    <scope>NUCLEOTIDE SEQUENCE [LARGE SCALE GENOMIC DNA]</scope>
    <source>
        <strain evidence="3 4">AJA276-08</strain>
    </source>
</reference>
<dbReference type="PANTHER" id="PTHR12161">
    <property type="entry name" value="IST1 FAMILY MEMBER"/>
    <property type="match status" value="1"/>
</dbReference>
<name>A0ABD3QKG3_9STRA</name>
<proteinExistence type="inferred from homology"/>
<gene>
    <name evidence="3" type="ORF">ACHAW5_002028</name>
</gene>
<protein>
    <recommendedName>
        <fullName evidence="5">IST1 homolog</fullName>
    </recommendedName>
</protein>
<dbReference type="Gene3D" id="1.20.1260.60">
    <property type="entry name" value="Vacuolar protein sorting-associated protein Ist1"/>
    <property type="match status" value="1"/>
</dbReference>
<accession>A0ABD3QKG3</accession>
<dbReference type="EMBL" id="JALLAZ020000207">
    <property type="protein sequence ID" value="KAL3800877.1"/>
    <property type="molecule type" value="Genomic_DNA"/>
</dbReference>
<evidence type="ECO:0000256" key="1">
    <source>
        <dbReference type="ARBA" id="ARBA00005536"/>
    </source>
</evidence>
<dbReference type="AlphaFoldDB" id="A0ABD3QKG3"/>
<organism evidence="3 4">
    <name type="scientific">Stephanodiscus triporus</name>
    <dbReference type="NCBI Taxonomy" id="2934178"/>
    <lineage>
        <taxon>Eukaryota</taxon>
        <taxon>Sar</taxon>
        <taxon>Stramenopiles</taxon>
        <taxon>Ochrophyta</taxon>
        <taxon>Bacillariophyta</taxon>
        <taxon>Coscinodiscophyceae</taxon>
        <taxon>Thalassiosirophycidae</taxon>
        <taxon>Stephanodiscales</taxon>
        <taxon>Stephanodiscaceae</taxon>
        <taxon>Stephanodiscus</taxon>
    </lineage>
</organism>
<dbReference type="PANTHER" id="PTHR12161:SF5">
    <property type="entry name" value="IST1 HOMOLOG"/>
    <property type="match status" value="1"/>
</dbReference>
<comment type="caution">
    <text evidence="3">The sequence shown here is derived from an EMBL/GenBank/DDBJ whole genome shotgun (WGS) entry which is preliminary data.</text>
</comment>
<feature type="compositionally biased region" description="Polar residues" evidence="2">
    <location>
        <begin position="193"/>
        <end position="203"/>
    </location>
</feature>
<keyword evidence="4" id="KW-1185">Reference proteome</keyword>
<feature type="compositionally biased region" description="Gly residues" evidence="2">
    <location>
        <begin position="275"/>
        <end position="295"/>
    </location>
</feature>
<evidence type="ECO:0000256" key="2">
    <source>
        <dbReference type="SAM" id="MobiDB-lite"/>
    </source>
</evidence>
<dbReference type="InterPro" id="IPR042277">
    <property type="entry name" value="IST1-like"/>
</dbReference>
<dbReference type="FunFam" id="1.20.1260.60:FF:000002">
    <property type="entry name" value="Vacuolar protein sorting-associated protein IST1"/>
    <property type="match status" value="1"/>
</dbReference>
<comment type="similarity">
    <text evidence="1">Belongs to the IST1 family.</text>
</comment>
<feature type="region of interest" description="Disordered" evidence="2">
    <location>
        <begin position="179"/>
        <end position="327"/>
    </location>
</feature>
<evidence type="ECO:0000313" key="4">
    <source>
        <dbReference type="Proteomes" id="UP001530315"/>
    </source>
</evidence>
<dbReference type="Proteomes" id="UP001530315">
    <property type="component" value="Unassembled WGS sequence"/>
</dbReference>